<evidence type="ECO:0000256" key="1">
    <source>
        <dbReference type="SAM" id="MobiDB-lite"/>
    </source>
</evidence>
<dbReference type="GO" id="GO:0015666">
    <property type="term" value="F:restriction endodeoxyribonuclease activity"/>
    <property type="evidence" value="ECO:0007669"/>
    <property type="project" value="TreeGrafter"/>
</dbReference>
<dbReference type="EMBL" id="CP023695">
    <property type="protein sequence ID" value="QEV19324.1"/>
    <property type="molecule type" value="Genomic_DNA"/>
</dbReference>
<evidence type="ECO:0000256" key="2">
    <source>
        <dbReference type="SAM" id="Phobius"/>
    </source>
</evidence>
<protein>
    <submittedName>
        <fullName evidence="4">Restriction endonuclease</fullName>
    </submittedName>
</protein>
<evidence type="ECO:0000259" key="3">
    <source>
        <dbReference type="Pfam" id="PF04471"/>
    </source>
</evidence>
<dbReference type="PANTHER" id="PTHR30015">
    <property type="entry name" value="MRR RESTRICTION SYSTEM PROTEIN"/>
    <property type="match status" value="1"/>
</dbReference>
<keyword evidence="4" id="KW-0378">Hydrolase</keyword>
<feature type="transmembrane region" description="Helical" evidence="2">
    <location>
        <begin position="51"/>
        <end position="69"/>
    </location>
</feature>
<dbReference type="PANTHER" id="PTHR30015:SF6">
    <property type="entry name" value="SLL1429 PROTEIN"/>
    <property type="match status" value="1"/>
</dbReference>
<sequence>MSRRRPARRPSRRSPARRRSRKQDEQVALLVAAVVAIGLVAAVVQWLLVHWWVLVLVVLVAAGAGGLWFRQVQQRAAWVRVRAQALRLRIAEIDALDHRAFEFAIRDLMSRDGGQAEQLGGAGDNACDVRAVDPAGRVWAIQCKHRRDGDRGSAVGVGVLQQVNGTARQIHGADIAVVLTNGRFSSKAIPWGREHRIHLVDRRMLGEWAAGSRPLWDLLDRIPPPRRPTQLS</sequence>
<proteinExistence type="predicted"/>
<evidence type="ECO:0000313" key="4">
    <source>
        <dbReference type="EMBL" id="QEV19324.1"/>
    </source>
</evidence>
<dbReference type="AlphaFoldDB" id="A0A5J6HLE6"/>
<dbReference type="Gene3D" id="3.40.1350.10">
    <property type="match status" value="1"/>
</dbReference>
<dbReference type="Pfam" id="PF04471">
    <property type="entry name" value="Mrr_cat"/>
    <property type="match status" value="1"/>
</dbReference>
<dbReference type="InterPro" id="IPR011335">
    <property type="entry name" value="Restrct_endonuc-II-like"/>
</dbReference>
<dbReference type="KEGG" id="salw:CP975_19070"/>
<dbReference type="GO" id="GO:0003677">
    <property type="term" value="F:DNA binding"/>
    <property type="evidence" value="ECO:0007669"/>
    <property type="project" value="InterPro"/>
</dbReference>
<feature type="domain" description="Restriction endonuclease type IV Mrr" evidence="3">
    <location>
        <begin position="93"/>
        <end position="208"/>
    </location>
</feature>
<name>A0A5J6HLE6_STRAD</name>
<dbReference type="GO" id="GO:0009307">
    <property type="term" value="P:DNA restriction-modification system"/>
    <property type="evidence" value="ECO:0007669"/>
    <property type="project" value="InterPro"/>
</dbReference>
<reference evidence="4 5" key="1">
    <citation type="submission" date="2017-09" db="EMBL/GenBank/DDBJ databases">
        <authorList>
            <person name="Lee N."/>
            <person name="Cho B.-K."/>
        </authorList>
    </citation>
    <scope>NUCLEOTIDE SEQUENCE [LARGE SCALE GENOMIC DNA]</scope>
    <source>
        <strain evidence="4 5">ATCC 12461</strain>
    </source>
</reference>
<keyword evidence="2" id="KW-1133">Transmembrane helix</keyword>
<accession>A0A5J6HLE6</accession>
<keyword evidence="4" id="KW-0540">Nuclease</keyword>
<dbReference type="Proteomes" id="UP000326553">
    <property type="component" value="Chromosome"/>
</dbReference>
<evidence type="ECO:0000313" key="5">
    <source>
        <dbReference type="Proteomes" id="UP000326553"/>
    </source>
</evidence>
<dbReference type="SUPFAM" id="SSF52980">
    <property type="entry name" value="Restriction endonuclease-like"/>
    <property type="match status" value="1"/>
</dbReference>
<dbReference type="RefSeq" id="WP_055527196.1">
    <property type="nucleotide sequence ID" value="NZ_CP023695.1"/>
</dbReference>
<organism evidence="4 5">
    <name type="scientific">Streptomyces alboniger</name>
    <dbReference type="NCBI Taxonomy" id="132473"/>
    <lineage>
        <taxon>Bacteria</taxon>
        <taxon>Bacillati</taxon>
        <taxon>Actinomycetota</taxon>
        <taxon>Actinomycetes</taxon>
        <taxon>Kitasatosporales</taxon>
        <taxon>Streptomycetaceae</taxon>
        <taxon>Streptomyces</taxon>
        <taxon>Streptomyces aurantiacus group</taxon>
    </lineage>
</organism>
<dbReference type="InterPro" id="IPR011856">
    <property type="entry name" value="tRNA_endonuc-like_dom_sf"/>
</dbReference>
<keyword evidence="2" id="KW-0472">Membrane</keyword>
<dbReference type="InterPro" id="IPR052906">
    <property type="entry name" value="Type_IV_Methyl-Rstrct_Enzyme"/>
</dbReference>
<feature type="region of interest" description="Disordered" evidence="1">
    <location>
        <begin position="1"/>
        <end position="20"/>
    </location>
</feature>
<keyword evidence="2" id="KW-0812">Transmembrane</keyword>
<dbReference type="InterPro" id="IPR007560">
    <property type="entry name" value="Restrct_endonuc_IV_Mrr"/>
</dbReference>
<gene>
    <name evidence="4" type="ORF">CP975_19070</name>
</gene>
<keyword evidence="5" id="KW-1185">Reference proteome</keyword>
<keyword evidence="4" id="KW-0255">Endonuclease</keyword>
<dbReference type="OrthoDB" id="5181666at2"/>